<dbReference type="InterPro" id="IPR017067">
    <property type="entry name" value="RNase_H1_euk"/>
</dbReference>
<dbReference type="Proteomes" id="UP001149400">
    <property type="component" value="Unassembled WGS sequence"/>
</dbReference>
<keyword evidence="7" id="KW-0479">Metal-binding</keyword>
<evidence type="ECO:0000256" key="4">
    <source>
        <dbReference type="ARBA" id="ARBA00011245"/>
    </source>
</evidence>
<reference evidence="12" key="1">
    <citation type="submission" date="2021-12" db="EMBL/GenBank/DDBJ databases">
        <title>Enterovibrio ZSDZ35 sp. nov. and Enterovibrio ZSDZ42 sp. nov., isolated from coastal seawater in Qingdao.</title>
        <authorList>
            <person name="Zhang P."/>
        </authorList>
    </citation>
    <scope>NUCLEOTIDE SEQUENCE</scope>
    <source>
        <strain evidence="12">ZSDZ42</strain>
    </source>
</reference>
<dbReference type="InterPro" id="IPR036397">
    <property type="entry name" value="RNaseH_sf"/>
</dbReference>
<keyword evidence="9" id="KW-0378">Hydrolase</keyword>
<evidence type="ECO:0000313" key="12">
    <source>
        <dbReference type="EMBL" id="MDD1793761.1"/>
    </source>
</evidence>
<keyword evidence="8" id="KW-0255">Endonuclease</keyword>
<dbReference type="InterPro" id="IPR050092">
    <property type="entry name" value="RNase_H"/>
</dbReference>
<feature type="domain" description="RNase H type-1" evidence="11">
    <location>
        <begin position="81"/>
        <end position="229"/>
    </location>
</feature>
<evidence type="ECO:0000256" key="8">
    <source>
        <dbReference type="ARBA" id="ARBA00022759"/>
    </source>
</evidence>
<evidence type="ECO:0000256" key="2">
    <source>
        <dbReference type="ARBA" id="ARBA00001946"/>
    </source>
</evidence>
<dbReference type="EMBL" id="JAJUBC010000011">
    <property type="protein sequence ID" value="MDD1793761.1"/>
    <property type="molecule type" value="Genomic_DNA"/>
</dbReference>
<comment type="caution">
    <text evidence="12">The sequence shown here is derived from an EMBL/GenBank/DDBJ whole genome shotgun (WGS) entry which is preliminary data.</text>
</comment>
<sequence length="253" mass="27841">MAKKYYVVWKGRKSGIYTDWAQCKAQVDGFQGAKFKSFPSLAEAEAAFGGKAGSASYKPSAAKTAAKAKPAALTQAQITDMPFDIKIFTDGACEPNPGEAGTGLAVYENNVISELWYGLYQQLGTNNTAELHGLEQAFMLAQEKLEKKQSVAIYCDSKYSIDCVTKWAEGWEKKGWKKAGGEIKNLDIIQSAYALYQSMKSDITIHHVNGHVGIEGNELADRMSIVAIERQDQGLTLFRETDDIEEILAFRKG</sequence>
<proteinExistence type="inferred from homology"/>
<dbReference type="PANTHER" id="PTHR10642:SF26">
    <property type="entry name" value="RIBONUCLEASE H1"/>
    <property type="match status" value="1"/>
</dbReference>
<dbReference type="Gene3D" id="3.40.970.10">
    <property type="entry name" value="Ribonuclease H1, N-terminal domain"/>
    <property type="match status" value="1"/>
</dbReference>
<dbReference type="Pfam" id="PF01693">
    <property type="entry name" value="Cauli_VI"/>
    <property type="match status" value="1"/>
</dbReference>
<dbReference type="InterPro" id="IPR011320">
    <property type="entry name" value="RNase_H1_N"/>
</dbReference>
<accession>A0ABT5R0F8</accession>
<dbReference type="CDD" id="cd09278">
    <property type="entry name" value="RNase_HI_prokaryote_like"/>
    <property type="match status" value="1"/>
</dbReference>
<dbReference type="Gene3D" id="3.30.420.10">
    <property type="entry name" value="Ribonuclease H-like superfamily/Ribonuclease H"/>
    <property type="match status" value="1"/>
</dbReference>
<name>A0ABT5R0F8_9GAMM</name>
<organism evidence="12 13">
    <name type="scientific">Enterovibrio gelatinilyticus</name>
    <dbReference type="NCBI Taxonomy" id="2899819"/>
    <lineage>
        <taxon>Bacteria</taxon>
        <taxon>Pseudomonadati</taxon>
        <taxon>Pseudomonadota</taxon>
        <taxon>Gammaproteobacteria</taxon>
        <taxon>Vibrionales</taxon>
        <taxon>Vibrionaceae</taxon>
        <taxon>Enterovibrio</taxon>
    </lineage>
</organism>
<dbReference type="InterPro" id="IPR022892">
    <property type="entry name" value="RNaseHI"/>
</dbReference>
<dbReference type="InterPro" id="IPR009027">
    <property type="entry name" value="Ribosomal_bL9/RNase_H1_N"/>
</dbReference>
<evidence type="ECO:0000256" key="10">
    <source>
        <dbReference type="ARBA" id="ARBA00022842"/>
    </source>
</evidence>
<gene>
    <name evidence="12" type="ORF">LRP50_11525</name>
</gene>
<dbReference type="SUPFAM" id="SSF55658">
    <property type="entry name" value="L9 N-domain-like"/>
    <property type="match status" value="1"/>
</dbReference>
<dbReference type="InterPro" id="IPR002156">
    <property type="entry name" value="RNaseH_domain"/>
</dbReference>
<evidence type="ECO:0000256" key="7">
    <source>
        <dbReference type="ARBA" id="ARBA00022723"/>
    </source>
</evidence>
<dbReference type="InterPro" id="IPR012337">
    <property type="entry name" value="RNaseH-like_sf"/>
</dbReference>
<evidence type="ECO:0000256" key="9">
    <source>
        <dbReference type="ARBA" id="ARBA00022801"/>
    </source>
</evidence>
<dbReference type="PIRSF" id="PIRSF036852">
    <property type="entry name" value="Ribonuclease_H1_euk"/>
    <property type="match status" value="1"/>
</dbReference>
<dbReference type="InterPro" id="IPR037056">
    <property type="entry name" value="RNase_H1_N_sf"/>
</dbReference>
<evidence type="ECO:0000313" key="13">
    <source>
        <dbReference type="Proteomes" id="UP001149400"/>
    </source>
</evidence>
<evidence type="ECO:0000256" key="1">
    <source>
        <dbReference type="ARBA" id="ARBA00000077"/>
    </source>
</evidence>
<dbReference type="EC" id="3.1.26.4" evidence="5"/>
<dbReference type="PROSITE" id="PS50879">
    <property type="entry name" value="RNASE_H_1"/>
    <property type="match status" value="1"/>
</dbReference>
<keyword evidence="6" id="KW-0540">Nuclease</keyword>
<comment type="cofactor">
    <cofactor evidence="2">
        <name>Mg(2+)</name>
        <dbReference type="ChEBI" id="CHEBI:18420"/>
    </cofactor>
</comment>
<evidence type="ECO:0000259" key="11">
    <source>
        <dbReference type="PROSITE" id="PS50879"/>
    </source>
</evidence>
<evidence type="ECO:0000256" key="5">
    <source>
        <dbReference type="ARBA" id="ARBA00012180"/>
    </source>
</evidence>
<comment type="similarity">
    <text evidence="3">Belongs to the RNase H family.</text>
</comment>
<dbReference type="RefSeq" id="WP_274164610.1">
    <property type="nucleotide sequence ID" value="NZ_JAJUBC010000011.1"/>
</dbReference>
<dbReference type="PANTHER" id="PTHR10642">
    <property type="entry name" value="RIBONUCLEASE H1"/>
    <property type="match status" value="1"/>
</dbReference>
<evidence type="ECO:0000256" key="3">
    <source>
        <dbReference type="ARBA" id="ARBA00005300"/>
    </source>
</evidence>
<comment type="catalytic activity">
    <reaction evidence="1">
        <text>Endonucleolytic cleavage to 5'-phosphomonoester.</text>
        <dbReference type="EC" id="3.1.26.4"/>
    </reaction>
</comment>
<comment type="subunit">
    <text evidence="4">Monomer.</text>
</comment>
<keyword evidence="10" id="KW-0460">Magnesium</keyword>
<keyword evidence="13" id="KW-1185">Reference proteome</keyword>
<protein>
    <recommendedName>
        <fullName evidence="5">ribonuclease H</fullName>
        <ecNumber evidence="5">3.1.26.4</ecNumber>
    </recommendedName>
</protein>
<dbReference type="SUPFAM" id="SSF53098">
    <property type="entry name" value="Ribonuclease H-like"/>
    <property type="match status" value="1"/>
</dbReference>
<evidence type="ECO:0000256" key="6">
    <source>
        <dbReference type="ARBA" id="ARBA00022722"/>
    </source>
</evidence>
<dbReference type="Pfam" id="PF00075">
    <property type="entry name" value="RNase_H"/>
    <property type="match status" value="1"/>
</dbReference>